<protein>
    <submittedName>
        <fullName evidence="1">Uncharacterized protein</fullName>
    </submittedName>
</protein>
<proteinExistence type="predicted"/>
<dbReference type="EMBL" id="JARQWQ010000096">
    <property type="protein sequence ID" value="KAK2551546.1"/>
    <property type="molecule type" value="Genomic_DNA"/>
</dbReference>
<evidence type="ECO:0000313" key="1">
    <source>
        <dbReference type="EMBL" id="KAK2551546.1"/>
    </source>
</evidence>
<reference evidence="1" key="2">
    <citation type="journal article" date="2023" name="Science">
        <title>Genomic signatures of disease resistance in endangered staghorn corals.</title>
        <authorList>
            <person name="Vollmer S.V."/>
            <person name="Selwyn J.D."/>
            <person name="Despard B.A."/>
            <person name="Roesel C.L."/>
        </authorList>
    </citation>
    <scope>NUCLEOTIDE SEQUENCE</scope>
    <source>
        <strain evidence="1">K2</strain>
    </source>
</reference>
<dbReference type="AlphaFoldDB" id="A0AAD9PYT8"/>
<reference evidence="1" key="1">
    <citation type="journal article" date="2023" name="G3 (Bethesda)">
        <title>Whole genome assembly and annotation of the endangered Caribbean coral Acropora cervicornis.</title>
        <authorList>
            <person name="Selwyn J.D."/>
            <person name="Vollmer S.V."/>
        </authorList>
    </citation>
    <scope>NUCLEOTIDE SEQUENCE</scope>
    <source>
        <strain evidence="1">K2</strain>
    </source>
</reference>
<gene>
    <name evidence="1" type="ORF">P5673_027517</name>
</gene>
<name>A0AAD9PYT8_ACRCE</name>
<comment type="caution">
    <text evidence="1">The sequence shown here is derived from an EMBL/GenBank/DDBJ whole genome shotgun (WGS) entry which is preliminary data.</text>
</comment>
<sequence>MYYCLRKSMVKLIKTFQVYPNATTFTLSTASFSSPGVERSEQTTQSFSFSQGGGQLYEQGLLVSLGLG</sequence>
<evidence type="ECO:0000313" key="2">
    <source>
        <dbReference type="Proteomes" id="UP001249851"/>
    </source>
</evidence>
<dbReference type="Proteomes" id="UP001249851">
    <property type="component" value="Unassembled WGS sequence"/>
</dbReference>
<organism evidence="1 2">
    <name type="scientific">Acropora cervicornis</name>
    <name type="common">Staghorn coral</name>
    <dbReference type="NCBI Taxonomy" id="6130"/>
    <lineage>
        <taxon>Eukaryota</taxon>
        <taxon>Metazoa</taxon>
        <taxon>Cnidaria</taxon>
        <taxon>Anthozoa</taxon>
        <taxon>Hexacorallia</taxon>
        <taxon>Scleractinia</taxon>
        <taxon>Astrocoeniina</taxon>
        <taxon>Acroporidae</taxon>
        <taxon>Acropora</taxon>
    </lineage>
</organism>
<keyword evidence="2" id="KW-1185">Reference proteome</keyword>
<accession>A0AAD9PYT8</accession>